<dbReference type="EMBL" id="JAIWYP010000007">
    <property type="protein sequence ID" value="KAH3791464.1"/>
    <property type="molecule type" value="Genomic_DNA"/>
</dbReference>
<accession>A0A9D4J0I8</accession>
<comment type="caution">
    <text evidence="1">The sequence shown here is derived from an EMBL/GenBank/DDBJ whole genome shotgun (WGS) entry which is preliminary data.</text>
</comment>
<sequence length="53" mass="6052">MKTFQAPSHAVRWKAPQLYKTKFGPILIDCKDVASPRHQNGRECLPSDFRSPP</sequence>
<reference evidence="1" key="2">
    <citation type="submission" date="2020-11" db="EMBL/GenBank/DDBJ databases">
        <authorList>
            <person name="McCartney M.A."/>
            <person name="Auch B."/>
            <person name="Kono T."/>
            <person name="Mallez S."/>
            <person name="Becker A."/>
            <person name="Gohl D.M."/>
            <person name="Silverstein K.A.T."/>
            <person name="Koren S."/>
            <person name="Bechman K.B."/>
            <person name="Herman A."/>
            <person name="Abrahante J.E."/>
            <person name="Garbe J."/>
        </authorList>
    </citation>
    <scope>NUCLEOTIDE SEQUENCE</scope>
    <source>
        <strain evidence="1">Duluth1</strain>
        <tissue evidence="1">Whole animal</tissue>
    </source>
</reference>
<protein>
    <submittedName>
        <fullName evidence="1">Uncharacterized protein</fullName>
    </submittedName>
</protein>
<organism evidence="1 2">
    <name type="scientific">Dreissena polymorpha</name>
    <name type="common">Zebra mussel</name>
    <name type="synonym">Mytilus polymorpha</name>
    <dbReference type="NCBI Taxonomy" id="45954"/>
    <lineage>
        <taxon>Eukaryota</taxon>
        <taxon>Metazoa</taxon>
        <taxon>Spiralia</taxon>
        <taxon>Lophotrochozoa</taxon>
        <taxon>Mollusca</taxon>
        <taxon>Bivalvia</taxon>
        <taxon>Autobranchia</taxon>
        <taxon>Heteroconchia</taxon>
        <taxon>Euheterodonta</taxon>
        <taxon>Imparidentia</taxon>
        <taxon>Neoheterodontei</taxon>
        <taxon>Myida</taxon>
        <taxon>Dreissenoidea</taxon>
        <taxon>Dreissenidae</taxon>
        <taxon>Dreissena</taxon>
    </lineage>
</organism>
<evidence type="ECO:0000313" key="1">
    <source>
        <dbReference type="EMBL" id="KAH3791464.1"/>
    </source>
</evidence>
<name>A0A9D4J0I8_DREPO</name>
<dbReference type="Proteomes" id="UP000828390">
    <property type="component" value="Unassembled WGS sequence"/>
</dbReference>
<proteinExistence type="predicted"/>
<dbReference type="AlphaFoldDB" id="A0A9D4J0I8"/>
<keyword evidence="2" id="KW-1185">Reference proteome</keyword>
<reference evidence="1" key="1">
    <citation type="journal article" date="2019" name="bioRxiv">
        <title>The Genome of the Zebra Mussel, Dreissena polymorpha: A Resource for Invasive Species Research.</title>
        <authorList>
            <person name="McCartney M.A."/>
            <person name="Auch B."/>
            <person name="Kono T."/>
            <person name="Mallez S."/>
            <person name="Zhang Y."/>
            <person name="Obille A."/>
            <person name="Becker A."/>
            <person name="Abrahante J.E."/>
            <person name="Garbe J."/>
            <person name="Badalamenti J.P."/>
            <person name="Herman A."/>
            <person name="Mangelson H."/>
            <person name="Liachko I."/>
            <person name="Sullivan S."/>
            <person name="Sone E.D."/>
            <person name="Koren S."/>
            <person name="Silverstein K.A.T."/>
            <person name="Beckman K.B."/>
            <person name="Gohl D.M."/>
        </authorList>
    </citation>
    <scope>NUCLEOTIDE SEQUENCE</scope>
    <source>
        <strain evidence="1">Duluth1</strain>
        <tissue evidence="1">Whole animal</tissue>
    </source>
</reference>
<evidence type="ECO:0000313" key="2">
    <source>
        <dbReference type="Proteomes" id="UP000828390"/>
    </source>
</evidence>
<gene>
    <name evidence="1" type="ORF">DPMN_144950</name>
</gene>